<evidence type="ECO:0000313" key="5">
    <source>
        <dbReference type="Proteomes" id="UP000503017"/>
    </source>
</evidence>
<gene>
    <name evidence="4" type="ORF">EB235_08380</name>
</gene>
<dbReference type="Gene3D" id="3.40.50.720">
    <property type="entry name" value="NAD(P)-binding Rossmann-like Domain"/>
    <property type="match status" value="1"/>
</dbReference>
<dbReference type="InterPro" id="IPR006115">
    <property type="entry name" value="6PGDH_NADP-bd"/>
</dbReference>
<dbReference type="Gene3D" id="1.10.1040.10">
    <property type="entry name" value="N-(1-d-carboxylethyl)-l-norvaline Dehydrogenase, domain 2"/>
    <property type="match status" value="1"/>
</dbReference>
<dbReference type="GO" id="GO:0016491">
    <property type="term" value="F:oxidoreductase activity"/>
    <property type="evidence" value="ECO:0007669"/>
    <property type="project" value="InterPro"/>
</dbReference>
<organism evidence="4 5">
    <name type="scientific">Mesorhizobium loti R88b</name>
    <dbReference type="NCBI Taxonomy" id="935548"/>
    <lineage>
        <taxon>Bacteria</taxon>
        <taxon>Pseudomonadati</taxon>
        <taxon>Pseudomonadota</taxon>
        <taxon>Alphaproteobacteria</taxon>
        <taxon>Hyphomicrobiales</taxon>
        <taxon>Phyllobacteriaceae</taxon>
        <taxon>Mesorhizobium</taxon>
    </lineage>
</organism>
<comment type="similarity">
    <text evidence="1">Belongs to the HIBADH-related family.</text>
</comment>
<dbReference type="InterPro" id="IPR008927">
    <property type="entry name" value="6-PGluconate_DH-like_C_sf"/>
</dbReference>
<dbReference type="InterPro" id="IPR002204">
    <property type="entry name" value="3-OH-isobutyrate_DH-rel_CS"/>
</dbReference>
<dbReference type="SUPFAM" id="SSF51735">
    <property type="entry name" value="NAD(P)-binding Rossmann-fold domains"/>
    <property type="match status" value="1"/>
</dbReference>
<dbReference type="PANTHER" id="PTHR43060:SF15">
    <property type="entry name" value="3-HYDROXYISOBUTYRATE DEHYDROGENASE-LIKE 1, MITOCHONDRIAL-RELATED"/>
    <property type="match status" value="1"/>
</dbReference>
<dbReference type="PROSITE" id="PS00895">
    <property type="entry name" value="3_HYDROXYISOBUT_DH"/>
    <property type="match status" value="1"/>
</dbReference>
<evidence type="ECO:0000259" key="2">
    <source>
        <dbReference type="Pfam" id="PF03446"/>
    </source>
</evidence>
<name>A0A6M7WR57_RHILI</name>
<evidence type="ECO:0000313" key="4">
    <source>
        <dbReference type="EMBL" id="QKD01531.1"/>
    </source>
</evidence>
<dbReference type="InterPro" id="IPR029154">
    <property type="entry name" value="HIBADH-like_NADP-bd"/>
</dbReference>
<dbReference type="Pfam" id="PF03446">
    <property type="entry name" value="NAD_binding_2"/>
    <property type="match status" value="1"/>
</dbReference>
<dbReference type="GO" id="GO:0051287">
    <property type="term" value="F:NAD binding"/>
    <property type="evidence" value="ECO:0007669"/>
    <property type="project" value="InterPro"/>
</dbReference>
<evidence type="ECO:0000256" key="1">
    <source>
        <dbReference type="ARBA" id="ARBA00009080"/>
    </source>
</evidence>
<protein>
    <submittedName>
        <fullName evidence="4">NAD(P)-dependent oxidoreductase</fullName>
    </submittedName>
</protein>
<dbReference type="InterPro" id="IPR013328">
    <property type="entry name" value="6PGD_dom2"/>
</dbReference>
<sequence length="350" mass="37449">MLPGASKTTPASRCALRATGFRHGNSDGGGQALDRGASGEFDMKVGFIGLGMMGRNAALNVARNGFEMVVYDVRPDALEPLLEKGAKPADSAADVLSRVDVVVTMVFGPKEIEAVVRGEKGFLSSDCQGKYWIDLTTSSPNLMRTLGDDFRAKGGAVVDAPVTGSVDSAIRGDMIMFVGGENADIEHVRPVIEAMGEVRKVGRHGNGYVAKLVNNQLWKVHAAAIGEAMVTAKLAGLEPDIWWSAMKGGAADSFVMQHDVPSIFAGHYDPSFPLALCLKDLGLIEELMNETGTRSELTRATHDRFKEAALRYGKEAGEMTVCKVIEDDAGVELRVAGNWVAPWEVKIPKA</sequence>
<feature type="domain" description="6-phosphogluconate dehydrogenase NADP-binding" evidence="2">
    <location>
        <begin position="44"/>
        <end position="197"/>
    </location>
</feature>
<dbReference type="AlphaFoldDB" id="A0A6M7WR57"/>
<dbReference type="RefSeq" id="WP_080680840.1">
    <property type="nucleotide sequence ID" value="NZ_CP033367.1"/>
</dbReference>
<dbReference type="GO" id="GO:0050661">
    <property type="term" value="F:NADP binding"/>
    <property type="evidence" value="ECO:0007669"/>
    <property type="project" value="InterPro"/>
</dbReference>
<dbReference type="PANTHER" id="PTHR43060">
    <property type="entry name" value="3-HYDROXYISOBUTYRATE DEHYDROGENASE-LIKE 1, MITOCHONDRIAL-RELATED"/>
    <property type="match status" value="1"/>
</dbReference>
<dbReference type="InterPro" id="IPR036291">
    <property type="entry name" value="NAD(P)-bd_dom_sf"/>
</dbReference>
<dbReference type="GO" id="GO:0016054">
    <property type="term" value="P:organic acid catabolic process"/>
    <property type="evidence" value="ECO:0007669"/>
    <property type="project" value="UniProtKB-ARBA"/>
</dbReference>
<reference evidence="4 5" key="1">
    <citation type="submission" date="2018-10" db="EMBL/GenBank/DDBJ databases">
        <authorList>
            <person name="Perry B.J."/>
            <person name="Sullivan J.T."/>
            <person name="Murphy R.J.T."/>
            <person name="Ramsay J.P."/>
            <person name="Ronson C.W."/>
        </authorList>
    </citation>
    <scope>NUCLEOTIDE SEQUENCE [LARGE SCALE GENOMIC DNA]</scope>
    <source>
        <strain evidence="4 5">R88b</strain>
    </source>
</reference>
<dbReference type="Pfam" id="PF14833">
    <property type="entry name" value="NAD_binding_11"/>
    <property type="match status" value="1"/>
</dbReference>
<dbReference type="SUPFAM" id="SSF48179">
    <property type="entry name" value="6-phosphogluconate dehydrogenase C-terminal domain-like"/>
    <property type="match status" value="1"/>
</dbReference>
<evidence type="ECO:0000259" key="3">
    <source>
        <dbReference type="Pfam" id="PF14833"/>
    </source>
</evidence>
<feature type="domain" description="3-hydroxyisobutyrate dehydrogenase-like NAD-binding" evidence="3">
    <location>
        <begin position="205"/>
        <end position="324"/>
    </location>
</feature>
<dbReference type="EMBL" id="CP033367">
    <property type="protein sequence ID" value="QKD01531.1"/>
    <property type="molecule type" value="Genomic_DNA"/>
</dbReference>
<dbReference type="Proteomes" id="UP000503017">
    <property type="component" value="Chromosome"/>
</dbReference>
<proteinExistence type="inferred from homology"/>
<accession>A0A6M7WR57</accession>